<reference evidence="3" key="1">
    <citation type="submission" date="2016-04" db="EMBL/GenBank/DDBJ databases">
        <authorList>
            <person name="Calderon-Fernandez G.M.Sr."/>
        </authorList>
    </citation>
    <scope>NUCLEOTIDE SEQUENCE</scope>
    <source>
        <strain evidence="3">Int1</strain>
        <tissue evidence="3">Integument</tissue>
    </source>
</reference>
<dbReference type="AlphaFoldDB" id="A0A170ZH77"/>
<feature type="coiled-coil region" evidence="1">
    <location>
        <begin position="32"/>
        <end position="105"/>
    </location>
</feature>
<evidence type="ECO:0000313" key="3">
    <source>
        <dbReference type="EMBL" id="JAS00971.1"/>
    </source>
</evidence>
<name>A0A170ZH77_TRIIF</name>
<accession>A0A170ZH77</accession>
<feature type="region of interest" description="Disordered" evidence="2">
    <location>
        <begin position="1"/>
        <end position="28"/>
    </location>
</feature>
<reference evidence="3" key="2">
    <citation type="journal article" date="2017" name="J. Med. Entomol.">
        <title>Transcriptome Analysis of the Triatoma infestans (Hemiptera: Reduviidae) Integument.</title>
        <authorList>
            <person name="Calderon-Fernandez G.M."/>
            <person name="Moriconi D.E."/>
            <person name="Dulbecco A.B."/>
            <person name="Juarez M.P."/>
        </authorList>
    </citation>
    <scope>NUCLEOTIDE SEQUENCE</scope>
    <source>
        <strain evidence="3">Int1</strain>
        <tissue evidence="3">Integument</tissue>
    </source>
</reference>
<feature type="compositionally biased region" description="Basic residues" evidence="2">
    <location>
        <begin position="1"/>
        <end position="10"/>
    </location>
</feature>
<dbReference type="EMBL" id="GEMB01002209">
    <property type="protein sequence ID" value="JAS00971.1"/>
    <property type="molecule type" value="Transcribed_RNA"/>
</dbReference>
<feature type="non-terminal residue" evidence="3">
    <location>
        <position position="1"/>
    </location>
</feature>
<sequence>TLLNKKRRRKSYDDSVDSENEYNTSVGTPWETQHLRSELGQARAQIKVLENRISQLNGFQNIATALSEQEKAAYKADLEKERNTVKELERRVKILKEEIMALSERQTCWEKMLGLDQWFYFGKDFNRTMYENSILGSGGEFFENGKKSPVTKESVDNQIHKMKILNLVLPDKKLRQCDKYLFVDDILPSTTQPKLSSIAPAIDLQALDLAVKEISNLPFNEERLYEFVHSHSIENSFNIAALDILGGLWGVKKI</sequence>
<protein>
    <submittedName>
        <fullName evidence="3">Mitotic spindle assembly checkpoint protein mad1</fullName>
    </submittedName>
</protein>
<evidence type="ECO:0000256" key="2">
    <source>
        <dbReference type="SAM" id="MobiDB-lite"/>
    </source>
</evidence>
<proteinExistence type="predicted"/>
<evidence type="ECO:0000256" key="1">
    <source>
        <dbReference type="SAM" id="Coils"/>
    </source>
</evidence>
<organism evidence="3">
    <name type="scientific">Triatoma infestans</name>
    <name type="common">Assassin bug</name>
    <dbReference type="NCBI Taxonomy" id="30076"/>
    <lineage>
        <taxon>Eukaryota</taxon>
        <taxon>Metazoa</taxon>
        <taxon>Ecdysozoa</taxon>
        <taxon>Arthropoda</taxon>
        <taxon>Hexapoda</taxon>
        <taxon>Insecta</taxon>
        <taxon>Pterygota</taxon>
        <taxon>Neoptera</taxon>
        <taxon>Paraneoptera</taxon>
        <taxon>Hemiptera</taxon>
        <taxon>Heteroptera</taxon>
        <taxon>Panheteroptera</taxon>
        <taxon>Cimicomorpha</taxon>
        <taxon>Reduviidae</taxon>
        <taxon>Triatominae</taxon>
        <taxon>Triatoma</taxon>
    </lineage>
</organism>
<keyword evidence="1" id="KW-0175">Coiled coil</keyword>